<dbReference type="AlphaFoldDB" id="A0A7N2N273"/>
<organism evidence="2 3">
    <name type="scientific">Quercus lobata</name>
    <name type="common">Valley oak</name>
    <dbReference type="NCBI Taxonomy" id="97700"/>
    <lineage>
        <taxon>Eukaryota</taxon>
        <taxon>Viridiplantae</taxon>
        <taxon>Streptophyta</taxon>
        <taxon>Embryophyta</taxon>
        <taxon>Tracheophyta</taxon>
        <taxon>Spermatophyta</taxon>
        <taxon>Magnoliopsida</taxon>
        <taxon>eudicotyledons</taxon>
        <taxon>Gunneridae</taxon>
        <taxon>Pentapetalae</taxon>
        <taxon>rosids</taxon>
        <taxon>fabids</taxon>
        <taxon>Fagales</taxon>
        <taxon>Fagaceae</taxon>
        <taxon>Quercus</taxon>
    </lineage>
</organism>
<dbReference type="Proteomes" id="UP000594261">
    <property type="component" value="Chromosome 12"/>
</dbReference>
<dbReference type="InterPro" id="IPR036628">
    <property type="entry name" value="Clp_N_dom_sf"/>
</dbReference>
<evidence type="ECO:0000313" key="2">
    <source>
        <dbReference type="EnsemblPlants" id="QL12p015437:mrna"/>
    </source>
</evidence>
<sequence length="138" mass="15215">MFRPYRSPADMADTADTDRFGPISAESARFRPRRRRFWPRRPASARVGIRHVARRGTTRDGRAVCGVPPASPRPAASDAGALAWEPRDGGEITTSHMLLGIWSEVESPGYKIMATLGFNDEKAKELESLSSEPGFVDD</sequence>
<keyword evidence="3" id="KW-1185">Reference proteome</keyword>
<name>A0A7N2N273_QUELO</name>
<feature type="region of interest" description="Disordered" evidence="1">
    <location>
        <begin position="57"/>
        <end position="79"/>
    </location>
</feature>
<feature type="region of interest" description="Disordered" evidence="1">
    <location>
        <begin position="1"/>
        <end position="27"/>
    </location>
</feature>
<proteinExistence type="predicted"/>
<dbReference type="PANTHER" id="PTHR47016">
    <property type="entry name" value="ATP-DEPENDENT CLP PROTEASE ATP-BINDING SUBUNIT CLPT1, CHLOROPLASTIC"/>
    <property type="match status" value="1"/>
</dbReference>
<dbReference type="EnsemblPlants" id="QL12p015437:mrna">
    <property type="protein sequence ID" value="QL12p015437:mrna"/>
    <property type="gene ID" value="QL12p015437"/>
</dbReference>
<dbReference type="Gene3D" id="1.10.1780.10">
    <property type="entry name" value="Clp, N-terminal domain"/>
    <property type="match status" value="1"/>
</dbReference>
<protein>
    <recommendedName>
        <fullName evidence="4">Clp R domain-containing protein</fullName>
    </recommendedName>
</protein>
<reference evidence="2" key="2">
    <citation type="submission" date="2021-01" db="UniProtKB">
        <authorList>
            <consortium name="EnsemblPlants"/>
        </authorList>
    </citation>
    <scope>IDENTIFICATION</scope>
</reference>
<evidence type="ECO:0008006" key="4">
    <source>
        <dbReference type="Google" id="ProtNLM"/>
    </source>
</evidence>
<dbReference type="Gramene" id="QL12p015437:mrna">
    <property type="protein sequence ID" value="QL12p015437:mrna"/>
    <property type="gene ID" value="QL12p015437"/>
</dbReference>
<evidence type="ECO:0000256" key="1">
    <source>
        <dbReference type="SAM" id="MobiDB-lite"/>
    </source>
</evidence>
<dbReference type="InterPro" id="IPR044217">
    <property type="entry name" value="CLPT1/2"/>
</dbReference>
<accession>A0A7N2N273</accession>
<evidence type="ECO:0000313" key="3">
    <source>
        <dbReference type="Proteomes" id="UP000594261"/>
    </source>
</evidence>
<dbReference type="EMBL" id="LRBV02000012">
    <property type="status" value="NOT_ANNOTATED_CDS"/>
    <property type="molecule type" value="Genomic_DNA"/>
</dbReference>
<dbReference type="PANTHER" id="PTHR47016:SF2">
    <property type="entry name" value="ATP-DEPENDENT CLP PROTEASE ATP-BINDING SUBUNIT CLPT2, CHLOROPLASTIC"/>
    <property type="match status" value="1"/>
</dbReference>
<dbReference type="InParanoid" id="A0A7N2N273"/>
<reference evidence="2 3" key="1">
    <citation type="journal article" date="2016" name="G3 (Bethesda)">
        <title>First Draft Assembly and Annotation of the Genome of a California Endemic Oak Quercus lobata Nee (Fagaceae).</title>
        <authorList>
            <person name="Sork V.L."/>
            <person name="Fitz-Gibbon S.T."/>
            <person name="Puiu D."/>
            <person name="Crepeau M."/>
            <person name="Gugger P.F."/>
            <person name="Sherman R."/>
            <person name="Stevens K."/>
            <person name="Langley C.H."/>
            <person name="Pellegrini M."/>
            <person name="Salzberg S.L."/>
        </authorList>
    </citation>
    <scope>NUCLEOTIDE SEQUENCE [LARGE SCALE GENOMIC DNA]</scope>
    <source>
        <strain evidence="2 3">cv. SW786</strain>
    </source>
</reference>